<evidence type="ECO:0000256" key="1">
    <source>
        <dbReference type="SAM" id="MobiDB-lite"/>
    </source>
</evidence>
<accession>A0ABS6E6M8</accession>
<dbReference type="Proteomes" id="UP000749471">
    <property type="component" value="Unassembled WGS sequence"/>
</dbReference>
<evidence type="ECO:0000313" key="4">
    <source>
        <dbReference type="Proteomes" id="UP000749471"/>
    </source>
</evidence>
<reference evidence="3 4" key="1">
    <citation type="submission" date="2021-06" db="EMBL/GenBank/DDBJ databases">
        <authorList>
            <person name="Sun Q."/>
            <person name="Li D."/>
        </authorList>
    </citation>
    <scope>NUCLEOTIDE SEQUENCE [LARGE SCALE GENOMIC DNA]</scope>
    <source>
        <strain evidence="3 4">MSJ-40</strain>
    </source>
</reference>
<sequence length="319" mass="36612">MRKKKIQLTLFIMAILTIAFFGGGNKEVVPLSMEQMEKDAGIVEDTSPSNNDISIEANEKNEDIRDIENSEKEESKLQGDLVKESEEESLGLEIDSEKKYIDKKDNDKKADKQKEIKREQTNKIETKEENAKKGKNEKAKIIAQDKKNIDEKDKYLTDPVPEGKPEPVEWQDITINKENTLTATLSVTCKTILNNMHLFNMDKLEVLPEDGIIYATKKVVFYEGESVFDVLLREMQENKIHMEFVMTPIYNSNYIAGINNIYEFDCGELSGWMYRVNGWFPNYGASRYQLQDGDKIEWIYTCDLGRDIGGDWAVTGGEE</sequence>
<evidence type="ECO:0000259" key="2">
    <source>
        <dbReference type="Pfam" id="PF14478"/>
    </source>
</evidence>
<feature type="compositionally biased region" description="Basic and acidic residues" evidence="1">
    <location>
        <begin position="57"/>
        <end position="84"/>
    </location>
</feature>
<dbReference type="Pfam" id="PF14478">
    <property type="entry name" value="DUF4430"/>
    <property type="match status" value="1"/>
</dbReference>
<proteinExistence type="predicted"/>
<dbReference type="EMBL" id="JAHLPM010000005">
    <property type="protein sequence ID" value="MBU5437889.1"/>
    <property type="molecule type" value="Genomic_DNA"/>
</dbReference>
<feature type="region of interest" description="Disordered" evidence="1">
    <location>
        <begin position="41"/>
        <end position="89"/>
    </location>
</feature>
<keyword evidence="4" id="KW-1185">Reference proteome</keyword>
<evidence type="ECO:0000313" key="3">
    <source>
        <dbReference type="EMBL" id="MBU5437889.1"/>
    </source>
</evidence>
<feature type="domain" description="Transcobalamin-like C-terminal" evidence="2">
    <location>
        <begin position="224"/>
        <end position="301"/>
    </location>
</feature>
<dbReference type="RefSeq" id="WP_216518471.1">
    <property type="nucleotide sequence ID" value="NZ_JAHLPM010000005.1"/>
</dbReference>
<gene>
    <name evidence="3" type="ORF">KQI42_07705</name>
</gene>
<dbReference type="InterPro" id="IPR027954">
    <property type="entry name" value="Transcobalamin-like_C"/>
</dbReference>
<name>A0ABS6E6M8_9FIRM</name>
<organism evidence="3 4">
    <name type="scientific">Tissierella simiarum</name>
    <dbReference type="NCBI Taxonomy" id="2841534"/>
    <lineage>
        <taxon>Bacteria</taxon>
        <taxon>Bacillati</taxon>
        <taxon>Bacillota</taxon>
        <taxon>Tissierellia</taxon>
        <taxon>Tissierellales</taxon>
        <taxon>Tissierellaceae</taxon>
        <taxon>Tissierella</taxon>
    </lineage>
</organism>
<protein>
    <submittedName>
        <fullName evidence="3">DUF4430 domain-containing protein</fullName>
    </submittedName>
</protein>
<feature type="region of interest" description="Disordered" evidence="1">
    <location>
        <begin position="105"/>
        <end position="138"/>
    </location>
</feature>
<comment type="caution">
    <text evidence="3">The sequence shown here is derived from an EMBL/GenBank/DDBJ whole genome shotgun (WGS) entry which is preliminary data.</text>
</comment>